<dbReference type="KEGG" id="bbel:109466427"/>
<evidence type="ECO:0000313" key="5">
    <source>
        <dbReference type="Proteomes" id="UP000515135"/>
    </source>
</evidence>
<comment type="caution">
    <text evidence="3">Lacks conserved residue(s) required for the propagation of feature annotation.</text>
</comment>
<keyword evidence="2" id="KW-1015">Disulfide bond</keyword>
<dbReference type="Gene3D" id="2.60.120.290">
    <property type="entry name" value="Spermadhesin, CUB domain"/>
    <property type="match status" value="2"/>
</dbReference>
<dbReference type="PROSITE" id="PS01180">
    <property type="entry name" value="CUB"/>
    <property type="match status" value="2"/>
</dbReference>
<dbReference type="SMART" id="SM00042">
    <property type="entry name" value="CUB"/>
    <property type="match status" value="2"/>
</dbReference>
<evidence type="ECO:0000313" key="6">
    <source>
        <dbReference type="RefSeq" id="XP_019619704.1"/>
    </source>
</evidence>
<evidence type="ECO:0000256" key="1">
    <source>
        <dbReference type="ARBA" id="ARBA00022737"/>
    </source>
</evidence>
<dbReference type="FunFam" id="2.60.120.290:FF:000013">
    <property type="entry name" value="Membrane frizzled-related protein"/>
    <property type="match status" value="2"/>
</dbReference>
<dbReference type="SUPFAM" id="SSF49854">
    <property type="entry name" value="Spermadhesin, CUB domain"/>
    <property type="match status" value="2"/>
</dbReference>
<accession>A0A6P4YBU8</accession>
<dbReference type="GeneID" id="109466427"/>
<name>A0A6P4YBU8_BRABE</name>
<dbReference type="Proteomes" id="UP000515135">
    <property type="component" value="Unplaced"/>
</dbReference>
<feature type="non-terminal residue" evidence="6">
    <location>
        <position position="1"/>
    </location>
</feature>
<proteinExistence type="predicted"/>
<evidence type="ECO:0000256" key="2">
    <source>
        <dbReference type="ARBA" id="ARBA00023157"/>
    </source>
</evidence>
<dbReference type="PANTHER" id="PTHR24251:SF52">
    <property type="entry name" value="CUB DOMAIN-CONTAINING PROTEIN"/>
    <property type="match status" value="1"/>
</dbReference>
<dbReference type="InterPro" id="IPR035914">
    <property type="entry name" value="Sperma_CUB_dom_sf"/>
</dbReference>
<feature type="domain" description="CUB" evidence="4">
    <location>
        <begin position="119"/>
        <end position="214"/>
    </location>
</feature>
<dbReference type="InterPro" id="IPR000859">
    <property type="entry name" value="CUB_dom"/>
</dbReference>
<dbReference type="OrthoDB" id="431034at2759"/>
<dbReference type="AlphaFoldDB" id="A0A6P4YBU8"/>
<dbReference type="Pfam" id="PF00431">
    <property type="entry name" value="CUB"/>
    <property type="match status" value="2"/>
</dbReference>
<keyword evidence="5" id="KW-1185">Reference proteome</keyword>
<sequence>SGNSGRFTSPGYPGNYPNNAYCTWQISVSTGYIVAIRFSAFSLEDGINCGYDSLAIYDGSSTTAPRLARLCGSSARTISTTGRNAFVVFRTDGSVTESGFSANFTAETGGTIVRFLECYPGNYPNNAYCTWQISVSTGYVVAIRFSVLSLEDETNCGYDSLAIYDGSSTTAPRLARLCGSSARTISTTGRNAFVVFRTDGSVTESGFSANFTAETGF</sequence>
<dbReference type="RefSeq" id="XP_019619704.1">
    <property type="nucleotide sequence ID" value="XM_019764145.1"/>
</dbReference>
<protein>
    <submittedName>
        <fullName evidence="6">Dorsal-ventral patterning tolloid-like protein 1</fullName>
    </submittedName>
</protein>
<evidence type="ECO:0000256" key="3">
    <source>
        <dbReference type="PROSITE-ProRule" id="PRU00059"/>
    </source>
</evidence>
<reference evidence="6" key="1">
    <citation type="submission" date="2025-08" db="UniProtKB">
        <authorList>
            <consortium name="RefSeq"/>
        </authorList>
    </citation>
    <scope>IDENTIFICATION</scope>
    <source>
        <tissue evidence="6">Gonad</tissue>
    </source>
</reference>
<dbReference type="PANTHER" id="PTHR24251">
    <property type="entry name" value="OVOCHYMASE-RELATED"/>
    <property type="match status" value="1"/>
</dbReference>
<dbReference type="CDD" id="cd00041">
    <property type="entry name" value="CUB"/>
    <property type="match status" value="2"/>
</dbReference>
<organism evidence="5 6">
    <name type="scientific">Branchiostoma belcheri</name>
    <name type="common">Amphioxus</name>
    <dbReference type="NCBI Taxonomy" id="7741"/>
    <lineage>
        <taxon>Eukaryota</taxon>
        <taxon>Metazoa</taxon>
        <taxon>Chordata</taxon>
        <taxon>Cephalochordata</taxon>
        <taxon>Leptocardii</taxon>
        <taxon>Amphioxiformes</taxon>
        <taxon>Branchiostomatidae</taxon>
        <taxon>Branchiostoma</taxon>
    </lineage>
</organism>
<keyword evidence="1" id="KW-0677">Repeat</keyword>
<gene>
    <name evidence="6" type="primary">LOC109466427</name>
</gene>
<feature type="domain" description="CUB" evidence="4">
    <location>
        <begin position="1"/>
        <end position="107"/>
    </location>
</feature>
<evidence type="ECO:0000259" key="4">
    <source>
        <dbReference type="PROSITE" id="PS01180"/>
    </source>
</evidence>